<evidence type="ECO:0000256" key="4">
    <source>
        <dbReference type="ARBA" id="ARBA00022989"/>
    </source>
</evidence>
<proteinExistence type="inferred from homology"/>
<dbReference type="PANTHER" id="PTHR33966:SF1">
    <property type="entry name" value="PROTEIN ODR-4 HOMOLOG"/>
    <property type="match status" value="1"/>
</dbReference>
<evidence type="ECO:0000313" key="8">
    <source>
        <dbReference type="EMBL" id="CAK9220181.1"/>
    </source>
</evidence>
<keyword evidence="5 7" id="KW-0472">Membrane</keyword>
<comment type="similarity">
    <text evidence="2">Belongs to the ODR-4 family.</text>
</comment>
<evidence type="ECO:0000256" key="7">
    <source>
        <dbReference type="SAM" id="Phobius"/>
    </source>
</evidence>
<name>A0ABP0UFK1_9BRYO</name>
<dbReference type="InterPro" id="IPR029454">
    <property type="entry name" value="ODR-4-like"/>
</dbReference>
<comment type="subcellular location">
    <subcellularLocation>
        <location evidence="1">Membrane</location>
    </subcellularLocation>
</comment>
<reference evidence="8" key="1">
    <citation type="submission" date="2024-02" db="EMBL/GenBank/DDBJ databases">
        <authorList>
            <consortium name="ELIXIR-Norway"/>
            <consortium name="Elixir Norway"/>
        </authorList>
    </citation>
    <scope>NUCLEOTIDE SEQUENCE</scope>
</reference>
<gene>
    <name evidence="8" type="ORF">CSSPTR1EN2_LOCUS15250</name>
</gene>
<evidence type="ECO:0000256" key="1">
    <source>
        <dbReference type="ARBA" id="ARBA00004370"/>
    </source>
</evidence>
<protein>
    <recommendedName>
        <fullName evidence="10">Transmembrane protein</fullName>
    </recommendedName>
</protein>
<feature type="region of interest" description="Disordered" evidence="6">
    <location>
        <begin position="55"/>
        <end position="94"/>
    </location>
</feature>
<dbReference type="Proteomes" id="UP001497512">
    <property type="component" value="Chromosome 3"/>
</dbReference>
<evidence type="ECO:0000256" key="3">
    <source>
        <dbReference type="ARBA" id="ARBA00022692"/>
    </source>
</evidence>
<evidence type="ECO:0000256" key="5">
    <source>
        <dbReference type="ARBA" id="ARBA00023136"/>
    </source>
</evidence>
<keyword evidence="3 7" id="KW-0812">Transmembrane</keyword>
<dbReference type="Pfam" id="PF14778">
    <property type="entry name" value="ODR4-like"/>
    <property type="match status" value="1"/>
</dbReference>
<evidence type="ECO:0000313" key="9">
    <source>
        <dbReference type="Proteomes" id="UP001497512"/>
    </source>
</evidence>
<evidence type="ECO:0000256" key="6">
    <source>
        <dbReference type="SAM" id="MobiDB-lite"/>
    </source>
</evidence>
<evidence type="ECO:0008006" key="10">
    <source>
        <dbReference type="Google" id="ProtNLM"/>
    </source>
</evidence>
<organism evidence="8 9">
    <name type="scientific">Sphagnum troendelagicum</name>
    <dbReference type="NCBI Taxonomy" id="128251"/>
    <lineage>
        <taxon>Eukaryota</taxon>
        <taxon>Viridiplantae</taxon>
        <taxon>Streptophyta</taxon>
        <taxon>Embryophyta</taxon>
        <taxon>Bryophyta</taxon>
        <taxon>Sphagnophytina</taxon>
        <taxon>Sphagnopsida</taxon>
        <taxon>Sphagnales</taxon>
        <taxon>Sphagnaceae</taxon>
        <taxon>Sphagnum</taxon>
    </lineage>
</organism>
<keyword evidence="4 7" id="KW-1133">Transmembrane helix</keyword>
<dbReference type="EMBL" id="OZ019895">
    <property type="protein sequence ID" value="CAK9220181.1"/>
    <property type="molecule type" value="Genomic_DNA"/>
</dbReference>
<accession>A0ABP0UFK1</accession>
<sequence>MVRSVVGDETQIEARVDALFASRRTAQIGLLVGKLAVVSSVRDLVFALIPTPATDGEEPAKMTPLPSDPKGSKEGGGSSRKGGSKKGKTAADSSSSLTVDSEWVAEHARQVSRMLVGGMEVVGIFVFATETAFKNSTAIFWQVVRAVATASPIHVDGNEVVERLLLHISSSPRRLSCRSCAVDSGFSSAGLRPCDWKLGKVLSSLHTFVCSHPVEFSVPMVVKAKDTPRKTVKSHLFSAFAMVDAHLKSSVALVDGLLADEDKILGPGTTTANPHKVELLLPPTGNNVQYDLDEGQKVTGIVTLNGVVHAWTFALSREPLHHALLDLKGDIIASLKARLDLLCDEAEQALEDAQDKDIISPQETSAAGIKPSHSLLTSSDSDQVEYRVSLPQRVLVPWYNGASFCDYLLPTETLEEVKARCMELFALDQPLYPSQIIQLEASALTSSSSFVSEVRKNICKKGGGEDIVGELELGKLQMGAKDIPLGSKILNSVNIFAWFGAVISVLLAVLFALFLMRL</sequence>
<evidence type="ECO:0000256" key="2">
    <source>
        <dbReference type="ARBA" id="ARBA00010131"/>
    </source>
</evidence>
<keyword evidence="9" id="KW-1185">Reference proteome</keyword>
<dbReference type="PANTHER" id="PTHR33966">
    <property type="entry name" value="PROTEIN ODR-4 HOMOLOG"/>
    <property type="match status" value="1"/>
</dbReference>
<feature type="transmembrane region" description="Helical" evidence="7">
    <location>
        <begin position="495"/>
        <end position="516"/>
    </location>
</feature>